<dbReference type="PROSITE" id="PS50255">
    <property type="entry name" value="CYTOCHROME_B5_2"/>
    <property type="match status" value="1"/>
</dbReference>
<evidence type="ECO:0000256" key="4">
    <source>
        <dbReference type="ARBA" id="ARBA00022505"/>
    </source>
</evidence>
<dbReference type="InterPro" id="IPR005066">
    <property type="entry name" value="MoCF_OxRdtse_dimer"/>
</dbReference>
<sequence>MAAPTATSAIRTAARQCTKRLRCEHASFASSFTSQFQASPWHPPRSGMLVSYMHSMCSSRIRPPPLLRPGFNLGLQLPAVTRVRRFATPVQRQKRTDHDRHWGGNQRVSENNANNINHGPPHNNPARLTLYAGVSIFSLVLLALSPPLHGLHLSHHEQHDTKHSDNVDVSAGIETDDATSRPPPPSTSGDQRDPSLPRFRLADVRKHDAKSGSPWVTSGDKIYDITDWVAAHPGGDVILQAAGHSIDPYWAIFTIHKAPHVREILNTYLIGFVDIADLDTNGQPKIAAGEALEDPFASDPIRDKRLVVLTQKPCNAEPAPPQLARDFTTPSELFYVRNHMWVPVVDCAEADQHRLTVELPDGDVREYTLDELKSRFRHHRVTAVLQCSGNRRSDMTKSVGKTNGLQWGAGAISNAVWEGVLLRDVLADAGLQTTDWQPRRAIIGASHTSSEDESGSCGDLPETDSLHVHLTGMEAYAASIPLPVALDPRGDVLLAFAMNGEPLPRDHGYPLRAVVPGVVAARSVKWLSRISVSEGESTSQWQRRDYKLFGPNEGGAPNWDRYPAIQEMPITSAITGVWVGHSAIREALERGHLAASSAAPSPAMGSRAVPGVRDLQAWQTDWKESHQQAKTTPVAVAGYAYSGGGREIVRVDVSVDGGRTWDQAVLLDHIAKPYDDDEAKTKKNIMARGRRDFAWKRWRYEGSLIGDSPASEIVVKAIDSAYNTQPERHNGIYNVRGNLATAWHRVTVDTAGAEPTIRGCGFDACEGPRS</sequence>
<evidence type="ECO:0000256" key="7">
    <source>
        <dbReference type="ARBA" id="ARBA00049155"/>
    </source>
</evidence>
<dbReference type="Pfam" id="PF00174">
    <property type="entry name" value="Oxidored_molyb"/>
    <property type="match status" value="1"/>
</dbReference>
<dbReference type="InterPro" id="IPR001199">
    <property type="entry name" value="Cyt_B5-like_heme/steroid-bd"/>
</dbReference>
<evidence type="ECO:0000313" key="11">
    <source>
        <dbReference type="Proteomes" id="UP001642501"/>
    </source>
</evidence>
<comment type="catalytic activity">
    <reaction evidence="7">
        <text>nitrite + NADP(+) + H2O = nitrate + NADPH + H(+)</text>
        <dbReference type="Rhea" id="RHEA:19061"/>
        <dbReference type="ChEBI" id="CHEBI:15377"/>
        <dbReference type="ChEBI" id="CHEBI:15378"/>
        <dbReference type="ChEBI" id="CHEBI:16301"/>
        <dbReference type="ChEBI" id="CHEBI:17632"/>
        <dbReference type="ChEBI" id="CHEBI:57783"/>
        <dbReference type="ChEBI" id="CHEBI:58349"/>
        <dbReference type="EC" id="1.7.1.3"/>
    </reaction>
</comment>
<evidence type="ECO:0000256" key="6">
    <source>
        <dbReference type="ARBA" id="ARBA00023002"/>
    </source>
</evidence>
<proteinExistence type="predicted"/>
<evidence type="ECO:0000256" key="3">
    <source>
        <dbReference type="ARBA" id="ARBA00015499"/>
    </source>
</evidence>
<dbReference type="SUPFAM" id="SSF56524">
    <property type="entry name" value="Oxidoreductase molybdopterin-binding domain"/>
    <property type="match status" value="1"/>
</dbReference>
<keyword evidence="6" id="KW-0560">Oxidoreductase</keyword>
<dbReference type="SUPFAM" id="SSF55856">
    <property type="entry name" value="Cytochrome b5-like heme/steroid binding domain"/>
    <property type="match status" value="1"/>
</dbReference>
<feature type="region of interest" description="Disordered" evidence="8">
    <location>
        <begin position="89"/>
        <end position="121"/>
    </location>
</feature>
<comment type="cofactor">
    <cofactor evidence="1">
        <name>Mo-molybdopterin</name>
        <dbReference type="ChEBI" id="CHEBI:71302"/>
    </cofactor>
</comment>
<evidence type="ECO:0000256" key="8">
    <source>
        <dbReference type="SAM" id="MobiDB-lite"/>
    </source>
</evidence>
<feature type="domain" description="Cytochrome b5 heme-binding" evidence="9">
    <location>
        <begin position="196"/>
        <end position="274"/>
    </location>
</feature>
<comment type="caution">
    <text evidence="10">The sequence shown here is derived from an EMBL/GenBank/DDBJ whole genome shotgun (WGS) entry which is preliminary data.</text>
</comment>
<reference evidence="10 11" key="1">
    <citation type="submission" date="2024-01" db="EMBL/GenBank/DDBJ databases">
        <authorList>
            <person name="Allen C."/>
            <person name="Tagirdzhanova G."/>
        </authorList>
    </citation>
    <scope>NUCLEOTIDE SEQUENCE [LARGE SCALE GENOMIC DNA]</scope>
    <source>
        <strain evidence="10 11">CBS 573.63</strain>
    </source>
</reference>
<dbReference type="InterPro" id="IPR014756">
    <property type="entry name" value="Ig_E-set"/>
</dbReference>
<evidence type="ECO:0000256" key="5">
    <source>
        <dbReference type="ARBA" id="ARBA00022723"/>
    </source>
</evidence>
<keyword evidence="4" id="KW-0500">Molybdenum</keyword>
<dbReference type="PRINTS" id="PR00407">
    <property type="entry name" value="EUMOPTERIN"/>
</dbReference>
<dbReference type="InterPro" id="IPR036400">
    <property type="entry name" value="Cyt_B5-like_heme/steroid_sf"/>
</dbReference>
<name>A0ABP0DKG8_9PEZI</name>
<protein>
    <recommendedName>
        <fullName evidence="3">Nitrate reductase [NADPH]</fullName>
        <ecNumber evidence="2">1.7.1.3</ecNumber>
    </recommendedName>
</protein>
<gene>
    <name evidence="10" type="ORF">SEPCBS57363_003253</name>
</gene>
<evidence type="ECO:0000259" key="9">
    <source>
        <dbReference type="PROSITE" id="PS50255"/>
    </source>
</evidence>
<feature type="compositionally biased region" description="Low complexity" evidence="8">
    <location>
        <begin position="111"/>
        <end position="121"/>
    </location>
</feature>
<accession>A0ABP0DKG8</accession>
<dbReference type="PANTHER" id="PTHR19372:SF7">
    <property type="entry name" value="SULFITE OXIDASE, MITOCHONDRIAL"/>
    <property type="match status" value="1"/>
</dbReference>
<dbReference type="SUPFAM" id="SSF81296">
    <property type="entry name" value="E set domains"/>
    <property type="match status" value="1"/>
</dbReference>
<dbReference type="PANTHER" id="PTHR19372">
    <property type="entry name" value="SULFITE REDUCTASE"/>
    <property type="match status" value="1"/>
</dbReference>
<evidence type="ECO:0000313" key="10">
    <source>
        <dbReference type="EMBL" id="CAK7268755.1"/>
    </source>
</evidence>
<evidence type="ECO:0000256" key="2">
    <source>
        <dbReference type="ARBA" id="ARBA00012673"/>
    </source>
</evidence>
<evidence type="ECO:0000256" key="1">
    <source>
        <dbReference type="ARBA" id="ARBA00001924"/>
    </source>
</evidence>
<dbReference type="Pfam" id="PF03404">
    <property type="entry name" value="Mo-co_dimer"/>
    <property type="match status" value="1"/>
</dbReference>
<keyword evidence="11" id="KW-1185">Reference proteome</keyword>
<dbReference type="Gene3D" id="3.90.420.10">
    <property type="entry name" value="Oxidoreductase, molybdopterin-binding domain"/>
    <property type="match status" value="1"/>
</dbReference>
<feature type="region of interest" description="Disordered" evidence="8">
    <location>
        <begin position="173"/>
        <end position="197"/>
    </location>
</feature>
<dbReference type="Pfam" id="PF00173">
    <property type="entry name" value="Cyt-b5"/>
    <property type="match status" value="1"/>
</dbReference>
<dbReference type="InterPro" id="IPR036374">
    <property type="entry name" value="OxRdtase_Mopterin-bd_sf"/>
</dbReference>
<dbReference type="EMBL" id="CAWUOM010000050">
    <property type="protein sequence ID" value="CAK7268755.1"/>
    <property type="molecule type" value="Genomic_DNA"/>
</dbReference>
<dbReference type="EC" id="1.7.1.3" evidence="2"/>
<dbReference type="Gene3D" id="2.60.40.650">
    <property type="match status" value="1"/>
</dbReference>
<dbReference type="Proteomes" id="UP001642501">
    <property type="component" value="Unassembled WGS sequence"/>
</dbReference>
<dbReference type="SMART" id="SM01117">
    <property type="entry name" value="Cyt-b5"/>
    <property type="match status" value="1"/>
</dbReference>
<organism evidence="10 11">
    <name type="scientific">Sporothrix epigloea</name>
    <dbReference type="NCBI Taxonomy" id="1892477"/>
    <lineage>
        <taxon>Eukaryota</taxon>
        <taxon>Fungi</taxon>
        <taxon>Dikarya</taxon>
        <taxon>Ascomycota</taxon>
        <taxon>Pezizomycotina</taxon>
        <taxon>Sordariomycetes</taxon>
        <taxon>Sordariomycetidae</taxon>
        <taxon>Ophiostomatales</taxon>
        <taxon>Ophiostomataceae</taxon>
        <taxon>Sporothrix</taxon>
    </lineage>
</organism>
<dbReference type="InterPro" id="IPR000572">
    <property type="entry name" value="OxRdtase_Mopterin-bd_dom"/>
</dbReference>
<keyword evidence="5" id="KW-0479">Metal-binding</keyword>
<dbReference type="InterPro" id="IPR008335">
    <property type="entry name" value="Mopterin_OxRdtase_euk"/>
</dbReference>
<dbReference type="Gene3D" id="3.10.120.10">
    <property type="entry name" value="Cytochrome b5-like heme/steroid binding domain"/>
    <property type="match status" value="1"/>
</dbReference>